<name>A0A8S9LHE9_BRACR</name>
<comment type="caution">
    <text evidence="2">The sequence shown here is derived from an EMBL/GenBank/DDBJ whole genome shotgun (WGS) entry which is preliminary data.</text>
</comment>
<evidence type="ECO:0000313" key="2">
    <source>
        <dbReference type="EMBL" id="KAF2606465.1"/>
    </source>
</evidence>
<proteinExistence type="predicted"/>
<reference evidence="2" key="1">
    <citation type="submission" date="2019-12" db="EMBL/GenBank/DDBJ databases">
        <title>Genome sequencing and annotation of Brassica cretica.</title>
        <authorList>
            <person name="Studholme D.J."/>
            <person name="Sarris P.F."/>
        </authorList>
    </citation>
    <scope>NUCLEOTIDE SEQUENCE</scope>
    <source>
        <strain evidence="2">PFS-001/15</strain>
        <tissue evidence="2">Leaf</tissue>
    </source>
</reference>
<evidence type="ECO:0000256" key="1">
    <source>
        <dbReference type="SAM" id="Phobius"/>
    </source>
</evidence>
<dbReference type="EMBL" id="QGKW02000276">
    <property type="protein sequence ID" value="KAF2606465.1"/>
    <property type="molecule type" value="Genomic_DNA"/>
</dbReference>
<keyword evidence="1" id="KW-1133">Transmembrane helix</keyword>
<keyword evidence="1" id="KW-0812">Transmembrane</keyword>
<feature type="transmembrane region" description="Helical" evidence="1">
    <location>
        <begin position="43"/>
        <end position="59"/>
    </location>
</feature>
<feature type="transmembrane region" description="Helical" evidence="1">
    <location>
        <begin position="93"/>
        <end position="115"/>
    </location>
</feature>
<accession>A0A8S9LHE9</accession>
<dbReference type="Proteomes" id="UP000712281">
    <property type="component" value="Unassembled WGS sequence"/>
</dbReference>
<evidence type="ECO:0000313" key="3">
    <source>
        <dbReference type="Proteomes" id="UP000712281"/>
    </source>
</evidence>
<organism evidence="2 3">
    <name type="scientific">Brassica cretica</name>
    <name type="common">Mustard</name>
    <dbReference type="NCBI Taxonomy" id="69181"/>
    <lineage>
        <taxon>Eukaryota</taxon>
        <taxon>Viridiplantae</taxon>
        <taxon>Streptophyta</taxon>
        <taxon>Embryophyta</taxon>
        <taxon>Tracheophyta</taxon>
        <taxon>Spermatophyta</taxon>
        <taxon>Magnoliopsida</taxon>
        <taxon>eudicotyledons</taxon>
        <taxon>Gunneridae</taxon>
        <taxon>Pentapetalae</taxon>
        <taxon>rosids</taxon>
        <taxon>malvids</taxon>
        <taxon>Brassicales</taxon>
        <taxon>Brassicaceae</taxon>
        <taxon>Brassiceae</taxon>
        <taxon>Brassica</taxon>
    </lineage>
</organism>
<dbReference type="AlphaFoldDB" id="A0A8S9LHE9"/>
<keyword evidence="1" id="KW-0472">Membrane</keyword>
<gene>
    <name evidence="2" type="ORF">F2Q68_00044727</name>
</gene>
<protein>
    <submittedName>
        <fullName evidence="2">Uncharacterized protein</fullName>
    </submittedName>
</protein>
<sequence>MKGRSSPSQLIHLSHLHTTENHKQATTQPLSLNTFCKPVKKDFSFFFALFVFGFRINSLDLPPSWIVSSVSIFASLLRLQFSDSIFCPGLHVSRVILIVFFFSVNSSRFLIWVYIPVKRVVFLIVFNYFFSSSSSFAFPFRLASMAVHTVRLPATQLHNGISGNLSPTNHNLRTTAVSYPYWQHSKKAINMTNTAL</sequence>